<dbReference type="InterPro" id="IPR003115">
    <property type="entry name" value="ParB_N"/>
</dbReference>
<dbReference type="SUPFAM" id="SSF110849">
    <property type="entry name" value="ParB/Sulfiredoxin"/>
    <property type="match status" value="1"/>
</dbReference>
<dbReference type="InterPro" id="IPR050336">
    <property type="entry name" value="Chromosome_partition/occlusion"/>
</dbReference>
<evidence type="ECO:0000313" key="4">
    <source>
        <dbReference type="Proteomes" id="UP000483286"/>
    </source>
</evidence>
<dbReference type="GO" id="GO:0003677">
    <property type="term" value="F:DNA binding"/>
    <property type="evidence" value="ECO:0007669"/>
    <property type="project" value="InterPro"/>
</dbReference>
<dbReference type="PANTHER" id="PTHR33375">
    <property type="entry name" value="CHROMOSOME-PARTITIONING PROTEIN PARB-RELATED"/>
    <property type="match status" value="1"/>
</dbReference>
<accession>A0A7C9M8C5</accession>
<gene>
    <name evidence="3" type="ORF">GO986_17220</name>
</gene>
<dbReference type="PANTHER" id="PTHR33375:SF7">
    <property type="entry name" value="CHROMOSOME 2-PARTITIONING PROTEIN PARB-RELATED"/>
    <property type="match status" value="1"/>
</dbReference>
<keyword evidence="4" id="KW-1185">Reference proteome</keyword>
<sequence>MTKTRRSLSHLVPAVEDLAAITNQAVYTTVPLGSVQVEAGFNPRGRYTADVFTPESLEGLAASIREHGILQPLWVRIVPGGYSLIAGERRYHAAPLAGLAQLPVLNFGQVTPERAEELALIENAQRSNPSIIDQTMSGFKLMARRTGLGQDELVRYLNGVRTGKQDDTHGLGAWLQATYGTGVSVWSQQRSKILNFTPDELAAVERRALDVKAAYELQRLVDPEARAQLLTEAVQGQWSAAQVREAVLTCQAPPPPVRLSVKGLRGDLGKLENLSGVQADKAIKLIEQLRALLA</sequence>
<dbReference type="GO" id="GO:0007059">
    <property type="term" value="P:chromosome segregation"/>
    <property type="evidence" value="ECO:0007669"/>
    <property type="project" value="TreeGrafter"/>
</dbReference>
<dbReference type="Pfam" id="PF02195">
    <property type="entry name" value="ParB_N"/>
    <property type="match status" value="1"/>
</dbReference>
<evidence type="ECO:0000259" key="2">
    <source>
        <dbReference type="SMART" id="SM00470"/>
    </source>
</evidence>
<evidence type="ECO:0000313" key="3">
    <source>
        <dbReference type="EMBL" id="MVN88485.1"/>
    </source>
</evidence>
<comment type="caution">
    <text evidence="3">The sequence shown here is derived from an EMBL/GenBank/DDBJ whole genome shotgun (WGS) entry which is preliminary data.</text>
</comment>
<dbReference type="RefSeq" id="WP_157460545.1">
    <property type="nucleotide sequence ID" value="NZ_WQLB01000029.1"/>
</dbReference>
<protein>
    <submittedName>
        <fullName evidence="3">ParB/RepB/Spo0J family partition protein</fullName>
    </submittedName>
</protein>
<dbReference type="Gene3D" id="1.10.10.2830">
    <property type="match status" value="1"/>
</dbReference>
<dbReference type="InterPro" id="IPR004437">
    <property type="entry name" value="ParB/RepB/Spo0J"/>
</dbReference>
<dbReference type="GO" id="GO:0005694">
    <property type="term" value="C:chromosome"/>
    <property type="evidence" value="ECO:0007669"/>
    <property type="project" value="TreeGrafter"/>
</dbReference>
<dbReference type="SMART" id="SM00470">
    <property type="entry name" value="ParB"/>
    <property type="match status" value="1"/>
</dbReference>
<evidence type="ECO:0000256" key="1">
    <source>
        <dbReference type="ARBA" id="ARBA00006295"/>
    </source>
</evidence>
<dbReference type="NCBIfam" id="TIGR00180">
    <property type="entry name" value="parB_part"/>
    <property type="match status" value="1"/>
</dbReference>
<dbReference type="Gene3D" id="3.90.1530.30">
    <property type="match status" value="1"/>
</dbReference>
<reference evidence="3 4" key="1">
    <citation type="submission" date="2019-12" db="EMBL/GenBank/DDBJ databases">
        <title>Deinococcus sp. HMF7620 Genome sequencing and assembly.</title>
        <authorList>
            <person name="Kang H."/>
            <person name="Kim H."/>
            <person name="Joh K."/>
        </authorList>
    </citation>
    <scope>NUCLEOTIDE SEQUENCE [LARGE SCALE GENOMIC DNA]</scope>
    <source>
        <strain evidence="3 4">HMF7620</strain>
    </source>
</reference>
<dbReference type="Proteomes" id="UP000483286">
    <property type="component" value="Unassembled WGS sequence"/>
</dbReference>
<dbReference type="InterPro" id="IPR036086">
    <property type="entry name" value="ParB/Sulfiredoxin_sf"/>
</dbReference>
<name>A0A7C9M8C5_9DEIO</name>
<proteinExistence type="inferred from homology"/>
<dbReference type="EMBL" id="WQLB01000029">
    <property type="protein sequence ID" value="MVN88485.1"/>
    <property type="molecule type" value="Genomic_DNA"/>
</dbReference>
<organism evidence="3 4">
    <name type="scientific">Deinococcus arboris</name>
    <dbReference type="NCBI Taxonomy" id="2682977"/>
    <lineage>
        <taxon>Bacteria</taxon>
        <taxon>Thermotogati</taxon>
        <taxon>Deinococcota</taxon>
        <taxon>Deinococci</taxon>
        <taxon>Deinococcales</taxon>
        <taxon>Deinococcaceae</taxon>
        <taxon>Deinococcus</taxon>
    </lineage>
</organism>
<comment type="similarity">
    <text evidence="1">Belongs to the ParB family.</text>
</comment>
<feature type="domain" description="ParB-like N-terminal" evidence="2">
    <location>
        <begin position="28"/>
        <end position="124"/>
    </location>
</feature>
<dbReference type="AlphaFoldDB" id="A0A7C9M8C5"/>